<evidence type="ECO:0000256" key="11">
    <source>
        <dbReference type="ARBA" id="ARBA00059920"/>
    </source>
</evidence>
<dbReference type="InterPro" id="IPR000742">
    <property type="entry name" value="EGF"/>
</dbReference>
<dbReference type="PROSITE" id="PS51257">
    <property type="entry name" value="PROKAR_LIPOPROTEIN"/>
    <property type="match status" value="1"/>
</dbReference>
<dbReference type="SUPFAM" id="SSF52058">
    <property type="entry name" value="L domain-like"/>
    <property type="match status" value="1"/>
</dbReference>
<dbReference type="SMART" id="SM00365">
    <property type="entry name" value="LRR_SD22"/>
    <property type="match status" value="4"/>
</dbReference>
<dbReference type="AlphaFoldDB" id="A0AA97K3X6"/>
<dbReference type="PRINTS" id="PR00019">
    <property type="entry name" value="LEURICHRPT"/>
</dbReference>
<dbReference type="PROSITE" id="PS00022">
    <property type="entry name" value="EGF_1"/>
    <property type="match status" value="1"/>
</dbReference>
<dbReference type="RefSeq" id="XP_054849345.1">
    <property type="nucleotide sequence ID" value="XM_054993370.1"/>
</dbReference>
<evidence type="ECO:0000256" key="8">
    <source>
        <dbReference type="ARBA" id="ARBA00023136"/>
    </source>
</evidence>
<dbReference type="FunFam" id="3.80.10.10:FF:000250">
    <property type="entry name" value="vasorin"/>
    <property type="match status" value="1"/>
</dbReference>
<keyword evidence="4 15" id="KW-0812">Transmembrane</keyword>
<dbReference type="PROSITE" id="PS50026">
    <property type="entry name" value="EGF_3"/>
    <property type="match status" value="1"/>
</dbReference>
<evidence type="ECO:0000256" key="2">
    <source>
        <dbReference type="ARBA" id="ARBA00022536"/>
    </source>
</evidence>
<evidence type="ECO:0000259" key="18">
    <source>
        <dbReference type="PROSITE" id="PS50853"/>
    </source>
</evidence>
<evidence type="ECO:0000256" key="14">
    <source>
        <dbReference type="SAM" id="MobiDB-lite"/>
    </source>
</evidence>
<dbReference type="SUPFAM" id="SSF57196">
    <property type="entry name" value="EGF/Laminin"/>
    <property type="match status" value="1"/>
</dbReference>
<dbReference type="InterPro" id="IPR000483">
    <property type="entry name" value="Cys-rich_flank_reg_C"/>
</dbReference>
<keyword evidence="5 16" id="KW-0732">Signal</keyword>
<dbReference type="Gene3D" id="3.80.10.10">
    <property type="entry name" value="Ribonuclease Inhibitor"/>
    <property type="match status" value="2"/>
</dbReference>
<dbReference type="PROSITE" id="PS01186">
    <property type="entry name" value="EGF_2"/>
    <property type="match status" value="1"/>
</dbReference>
<evidence type="ECO:0000256" key="4">
    <source>
        <dbReference type="ARBA" id="ARBA00022692"/>
    </source>
</evidence>
<dbReference type="PROSITE" id="PS51450">
    <property type="entry name" value="LRR"/>
    <property type="match status" value="3"/>
</dbReference>
<feature type="transmembrane region" description="Helical" evidence="15">
    <location>
        <begin position="567"/>
        <end position="592"/>
    </location>
</feature>
<dbReference type="KEGG" id="emc:129338854"/>
<keyword evidence="6" id="KW-0677">Repeat</keyword>
<dbReference type="SMART" id="SM00369">
    <property type="entry name" value="LRR_TYP"/>
    <property type="match status" value="8"/>
</dbReference>
<feature type="domain" description="Fibronectin type-III" evidence="18">
    <location>
        <begin position="455"/>
        <end position="555"/>
    </location>
</feature>
<dbReference type="GO" id="GO:0016020">
    <property type="term" value="C:membrane"/>
    <property type="evidence" value="ECO:0007669"/>
    <property type="project" value="UniProtKB-SubCell"/>
</dbReference>
<evidence type="ECO:0000256" key="6">
    <source>
        <dbReference type="ARBA" id="ARBA00022737"/>
    </source>
</evidence>
<evidence type="ECO:0000256" key="13">
    <source>
        <dbReference type="PROSITE-ProRule" id="PRU00076"/>
    </source>
</evidence>
<dbReference type="Gene3D" id="2.60.40.10">
    <property type="entry name" value="Immunoglobulins"/>
    <property type="match status" value="1"/>
</dbReference>
<evidence type="ECO:0000313" key="22">
    <source>
        <dbReference type="RefSeq" id="XP_054849346.1"/>
    </source>
</evidence>
<evidence type="ECO:0000256" key="5">
    <source>
        <dbReference type="ARBA" id="ARBA00022729"/>
    </source>
</evidence>
<dbReference type="InterPro" id="IPR050333">
    <property type="entry name" value="SLRP"/>
</dbReference>
<evidence type="ECO:0000256" key="1">
    <source>
        <dbReference type="ARBA" id="ARBA00004479"/>
    </source>
</evidence>
<dbReference type="SMART" id="SM00364">
    <property type="entry name" value="LRR_BAC"/>
    <property type="match status" value="5"/>
</dbReference>
<keyword evidence="19" id="KW-1185">Reference proteome</keyword>
<accession>A0AA97K3X6</accession>
<evidence type="ECO:0000313" key="19">
    <source>
        <dbReference type="Proteomes" id="UP001190640"/>
    </source>
</evidence>
<feature type="chain" id="PRO_5044705587" description="Vasorin" evidence="16">
    <location>
        <begin position="19"/>
        <end position="668"/>
    </location>
</feature>
<dbReference type="InterPro" id="IPR013783">
    <property type="entry name" value="Ig-like_fold"/>
</dbReference>
<keyword evidence="9 13" id="KW-1015">Disulfide bond</keyword>
<proteinExistence type="predicted"/>
<evidence type="ECO:0000256" key="16">
    <source>
        <dbReference type="SAM" id="SignalP"/>
    </source>
</evidence>
<organism evidence="19 21">
    <name type="scientific">Eublepharis macularius</name>
    <name type="common">Leopard gecko</name>
    <name type="synonym">Cyrtodactylus macularius</name>
    <dbReference type="NCBI Taxonomy" id="481883"/>
    <lineage>
        <taxon>Eukaryota</taxon>
        <taxon>Metazoa</taxon>
        <taxon>Chordata</taxon>
        <taxon>Craniata</taxon>
        <taxon>Vertebrata</taxon>
        <taxon>Euteleostomi</taxon>
        <taxon>Lepidosauria</taxon>
        <taxon>Squamata</taxon>
        <taxon>Bifurcata</taxon>
        <taxon>Gekkota</taxon>
        <taxon>Eublepharidae</taxon>
        <taxon>Eublepharinae</taxon>
        <taxon>Eublepharis</taxon>
    </lineage>
</organism>
<evidence type="ECO:0000256" key="3">
    <source>
        <dbReference type="ARBA" id="ARBA00022614"/>
    </source>
</evidence>
<comment type="subcellular location">
    <subcellularLocation>
        <location evidence="1">Membrane</location>
        <topology evidence="1">Single-pass type I membrane protein</topology>
    </subcellularLocation>
</comment>
<evidence type="ECO:0000256" key="15">
    <source>
        <dbReference type="SAM" id="Phobius"/>
    </source>
</evidence>
<feature type="compositionally biased region" description="Polar residues" evidence="14">
    <location>
        <begin position="378"/>
        <end position="403"/>
    </location>
</feature>
<keyword evidence="8 15" id="KW-0472">Membrane</keyword>
<evidence type="ECO:0000313" key="20">
    <source>
        <dbReference type="RefSeq" id="XP_054849344.1"/>
    </source>
</evidence>
<dbReference type="RefSeq" id="XP_054849344.1">
    <property type="nucleotide sequence ID" value="XM_054993369.1"/>
</dbReference>
<dbReference type="InterPro" id="IPR032675">
    <property type="entry name" value="LRR_dom_sf"/>
</dbReference>
<dbReference type="CTD" id="114990"/>
<dbReference type="PANTHER" id="PTHR45712">
    <property type="entry name" value="AGAP008170-PA"/>
    <property type="match status" value="1"/>
</dbReference>
<evidence type="ECO:0000259" key="17">
    <source>
        <dbReference type="PROSITE" id="PS50026"/>
    </source>
</evidence>
<evidence type="ECO:0000256" key="9">
    <source>
        <dbReference type="ARBA" id="ARBA00023157"/>
    </source>
</evidence>
<dbReference type="InterPro" id="IPR001611">
    <property type="entry name" value="Leu-rich_rpt"/>
</dbReference>
<dbReference type="PROSITE" id="PS50853">
    <property type="entry name" value="FN3"/>
    <property type="match status" value="1"/>
</dbReference>
<feature type="domain" description="EGF-like" evidence="17">
    <location>
        <begin position="404"/>
        <end position="441"/>
    </location>
</feature>
<keyword evidence="10" id="KW-0325">Glycoprotein</keyword>
<feature type="disulfide bond" evidence="13">
    <location>
        <begin position="431"/>
        <end position="440"/>
    </location>
</feature>
<dbReference type="FunFam" id="3.80.10.10:FF:000211">
    <property type="entry name" value="vasorin"/>
    <property type="match status" value="1"/>
</dbReference>
<comment type="caution">
    <text evidence="13">Lacks conserved residue(s) required for the propagation of feature annotation.</text>
</comment>
<keyword evidence="7 15" id="KW-1133">Transmembrane helix</keyword>
<reference evidence="20 21" key="1">
    <citation type="submission" date="2025-04" db="UniProtKB">
        <authorList>
            <consortium name="RefSeq"/>
        </authorList>
    </citation>
    <scope>IDENTIFICATION</scope>
    <source>
        <tissue evidence="20 21">Blood</tissue>
    </source>
</reference>
<dbReference type="InterPro" id="IPR036116">
    <property type="entry name" value="FN3_sf"/>
</dbReference>
<dbReference type="RefSeq" id="XP_054849346.1">
    <property type="nucleotide sequence ID" value="XM_054993371.1"/>
</dbReference>
<dbReference type="Proteomes" id="UP001190640">
    <property type="component" value="Chromosome 12"/>
</dbReference>
<protein>
    <recommendedName>
        <fullName evidence="12">Vasorin</fullName>
    </recommendedName>
</protein>
<dbReference type="InterPro" id="IPR003961">
    <property type="entry name" value="FN3_dom"/>
</dbReference>
<evidence type="ECO:0000256" key="7">
    <source>
        <dbReference type="ARBA" id="ARBA00022989"/>
    </source>
</evidence>
<dbReference type="PANTHER" id="PTHR45712:SF1">
    <property type="entry name" value="NEPHROCAN"/>
    <property type="match status" value="1"/>
</dbReference>
<evidence type="ECO:0000256" key="12">
    <source>
        <dbReference type="ARBA" id="ARBA00071776"/>
    </source>
</evidence>
<dbReference type="Gene3D" id="2.10.25.10">
    <property type="entry name" value="Laminin"/>
    <property type="match status" value="1"/>
</dbReference>
<feature type="region of interest" description="Disordered" evidence="14">
    <location>
        <begin position="357"/>
        <end position="403"/>
    </location>
</feature>
<dbReference type="Pfam" id="PF13855">
    <property type="entry name" value="LRR_8"/>
    <property type="match status" value="2"/>
</dbReference>
<dbReference type="SUPFAM" id="SSF49265">
    <property type="entry name" value="Fibronectin type III"/>
    <property type="match status" value="1"/>
</dbReference>
<dbReference type="SMART" id="SM00082">
    <property type="entry name" value="LRRCT"/>
    <property type="match status" value="1"/>
</dbReference>
<evidence type="ECO:0000256" key="10">
    <source>
        <dbReference type="ARBA" id="ARBA00023180"/>
    </source>
</evidence>
<dbReference type="GeneID" id="129338854"/>
<feature type="signal peptide" evidence="16">
    <location>
        <begin position="1"/>
        <end position="18"/>
    </location>
</feature>
<keyword evidence="2 13" id="KW-0245">EGF-like domain</keyword>
<gene>
    <name evidence="20 21 22" type="primary">VASN</name>
</gene>
<keyword evidence="3" id="KW-0433">Leucine-rich repeat</keyword>
<name>A0AA97K3X6_EUBMA</name>
<dbReference type="CDD" id="cd00063">
    <property type="entry name" value="FN3"/>
    <property type="match status" value="1"/>
</dbReference>
<dbReference type="InterPro" id="IPR003591">
    <property type="entry name" value="Leu-rich_rpt_typical-subtyp"/>
</dbReference>
<sequence>MRSPIFWALLLFPAGILAQGCPTDCQCSQPRTVFCISRRSHTVPQGLPQDTANLYVFENGIHSLHENSFTGLPALQLLDLSQNQISSLPRNVFQPLTSLSNLDLSSNQLHEISNESFHGLRFLERLYLDRNKIRLIHPQAFDSLESLLELKLQDNQLHVVPPLHLPTLLLLDISRNRITTLEPGTFHINKLESLKIAGLNLDHLDEELLQKLHNLHELDVSDNLLSRVPGVLKQLRGLTKLSLAGNAQISQLHLEDFQELPNLQELDISNLNLNHLPKDFFSAFPRLKAVTAAENPFNCICQMSWFVNWLSTSKASLQKPEETRCHFPPKNAGRLLQHLEYTDFGCPTTTTTTTALKTTSPRLATPVPSSGHIPPEPSTASPTPRPDSSTLTLVTTQEGQPSPETRLCPPYTCLNGGACQVDAHNHLECICPIGFLGLRCEIKAPVATLPAVTLAPTQPKQIAIKHIGSTSLKVDLQNYIQSKSQLKGIRLTYSNLSGPDKRPVTLNLPATLAEYTVRELRPNSSYHICIGPLGDKDHEEDFCVEAHTLHLTHQQHAPVTQSRHMNLTLMVVPAVTAVLLIVAAITSIFYYVRRRRRQGKTRATLGASSSPLELEGVKACLENGDLVGQGPKLPGKTVAPNGLEYEVPLMEPQCTSTSMPRGLKPSYF</sequence>
<dbReference type="GO" id="GO:0005615">
    <property type="term" value="C:extracellular space"/>
    <property type="evidence" value="ECO:0007669"/>
    <property type="project" value="TreeGrafter"/>
</dbReference>
<comment type="function">
    <text evidence="11">May act as an inhibitor of TGF-beta signaling.</text>
</comment>
<dbReference type="CDD" id="cd00054">
    <property type="entry name" value="EGF_CA"/>
    <property type="match status" value="1"/>
</dbReference>
<evidence type="ECO:0000313" key="21">
    <source>
        <dbReference type="RefSeq" id="XP_054849345.1"/>
    </source>
</evidence>